<proteinExistence type="predicted"/>
<organism evidence="1">
    <name type="scientific">Aureoumbra lagunensis</name>
    <dbReference type="NCBI Taxonomy" id="44058"/>
    <lineage>
        <taxon>Eukaryota</taxon>
        <taxon>Sar</taxon>
        <taxon>Stramenopiles</taxon>
        <taxon>Ochrophyta</taxon>
        <taxon>Pelagophyceae</taxon>
        <taxon>Pelagomonadales</taxon>
        <taxon>Aureoumbra</taxon>
    </lineage>
</organism>
<sequence>MTSLSTLRELGSTVLKDIQPESYDAALFSNIDFSDPVHEALSNRRITPELEAAAVKILDFFYCRPSAIYDVTDPSTLCVFKSDRIFFLSDTIMCSPYSFRVDFEHLLDVGARTWIQKAIYCSMCIPPSTYQTIFAHASLETSLWIINMDNMQHQNAIAAIRPAIREGAWSLLEHLLKHTGICLERWHAFLIAEHGSIEILERFKTLLCAKFGGTMWTSFGNLPGFDHETYKTALAGVDVLYWLDNNVPHDHDKLKWKSVMSALACGTGNIDAMKYFGTDQARDGGLRNAFQNAFLTNAPLTSIDWLYKTNPNSPKLSELEYYEPELEYVLAGASMERIVWAQACGWFPLEFDCATTDDDDDEIEGSFITEFKSALSRKLPTPEVLTYIINHPTFCDDRSDYLAIYHAYDALLQFADIESIQKFIAKFNPHKYLPERYIARLWVCMPTERLDFCLDTVGVPWTPDVTYNWINFSDFEKLRWVKKKELTCAVTSESIKFFSNCPV</sequence>
<dbReference type="EMBL" id="HBIJ01006094">
    <property type="protein sequence ID" value="CAE0363531.1"/>
    <property type="molecule type" value="Transcribed_RNA"/>
</dbReference>
<evidence type="ECO:0000313" key="1">
    <source>
        <dbReference type="EMBL" id="CAE0363531.1"/>
    </source>
</evidence>
<gene>
    <name evidence="1" type="ORF">ALAG00032_LOCUS4272</name>
</gene>
<accession>A0A7S3JSG3</accession>
<reference evidence="1" key="1">
    <citation type="submission" date="2021-01" db="EMBL/GenBank/DDBJ databases">
        <authorList>
            <person name="Corre E."/>
            <person name="Pelletier E."/>
            <person name="Niang G."/>
            <person name="Scheremetjew M."/>
            <person name="Finn R."/>
            <person name="Kale V."/>
            <person name="Holt S."/>
            <person name="Cochrane G."/>
            <person name="Meng A."/>
            <person name="Brown T."/>
            <person name="Cohen L."/>
        </authorList>
    </citation>
    <scope>NUCLEOTIDE SEQUENCE</scope>
    <source>
        <strain evidence="1">CCMP1510</strain>
    </source>
</reference>
<protein>
    <submittedName>
        <fullName evidence="1">Uncharacterized protein</fullName>
    </submittedName>
</protein>
<dbReference type="AlphaFoldDB" id="A0A7S3JSG3"/>
<name>A0A7S3JSG3_9STRA</name>